<feature type="domain" description="D-serine dehydratase-like" evidence="3">
    <location>
        <begin position="325"/>
        <end position="425"/>
    </location>
</feature>
<dbReference type="InterPro" id="IPR026956">
    <property type="entry name" value="D-ser_dehydrat-like_dom"/>
</dbReference>
<dbReference type="InterPro" id="IPR042208">
    <property type="entry name" value="D-ser_dehydrat-like_sf"/>
</dbReference>
<gene>
    <name evidence="4" type="ORF">HDA32_002926</name>
</gene>
<dbReference type="Gene3D" id="2.40.37.20">
    <property type="entry name" value="D-serine dehydratase-like domain"/>
    <property type="match status" value="1"/>
</dbReference>
<comment type="similarity">
    <text evidence="1">Belongs to the DSD1 family.</text>
</comment>
<dbReference type="InterPro" id="IPR001608">
    <property type="entry name" value="Ala_racemase_N"/>
</dbReference>
<dbReference type="AlphaFoldDB" id="A0A852TTN4"/>
<dbReference type="InterPro" id="IPR051466">
    <property type="entry name" value="D-amino_acid_metab_enzyme"/>
</dbReference>
<evidence type="ECO:0000313" key="4">
    <source>
        <dbReference type="EMBL" id="NYE47806.1"/>
    </source>
</evidence>
<dbReference type="Pfam" id="PF14031">
    <property type="entry name" value="D-ser_dehydrat"/>
    <property type="match status" value="1"/>
</dbReference>
<evidence type="ECO:0000256" key="2">
    <source>
        <dbReference type="ARBA" id="ARBA00023239"/>
    </source>
</evidence>
<organism evidence="4 5">
    <name type="scientific">Spinactinospora alkalitolerans</name>
    <dbReference type="NCBI Taxonomy" id="687207"/>
    <lineage>
        <taxon>Bacteria</taxon>
        <taxon>Bacillati</taxon>
        <taxon>Actinomycetota</taxon>
        <taxon>Actinomycetes</taxon>
        <taxon>Streptosporangiales</taxon>
        <taxon>Nocardiopsidaceae</taxon>
        <taxon>Spinactinospora</taxon>
    </lineage>
</organism>
<dbReference type="EMBL" id="JACCCC010000001">
    <property type="protein sequence ID" value="NYE47806.1"/>
    <property type="molecule type" value="Genomic_DNA"/>
</dbReference>
<dbReference type="SUPFAM" id="SSF51419">
    <property type="entry name" value="PLP-binding barrel"/>
    <property type="match status" value="1"/>
</dbReference>
<dbReference type="SMART" id="SM01119">
    <property type="entry name" value="D-ser_dehydrat"/>
    <property type="match status" value="1"/>
</dbReference>
<dbReference type="Proteomes" id="UP000589036">
    <property type="component" value="Unassembled WGS sequence"/>
</dbReference>
<evidence type="ECO:0000259" key="3">
    <source>
        <dbReference type="SMART" id="SM01119"/>
    </source>
</evidence>
<dbReference type="RefSeq" id="WP_179643692.1">
    <property type="nucleotide sequence ID" value="NZ_BAAAYY010000003.1"/>
</dbReference>
<dbReference type="GO" id="GO:0016829">
    <property type="term" value="F:lyase activity"/>
    <property type="evidence" value="ECO:0007669"/>
    <property type="project" value="UniProtKB-KW"/>
</dbReference>
<evidence type="ECO:0000256" key="1">
    <source>
        <dbReference type="ARBA" id="ARBA00005323"/>
    </source>
</evidence>
<dbReference type="PANTHER" id="PTHR28004:SF8">
    <property type="entry name" value="D-SERINE DEAMINASE"/>
    <property type="match status" value="1"/>
</dbReference>
<reference evidence="4 5" key="1">
    <citation type="submission" date="2020-07" db="EMBL/GenBank/DDBJ databases">
        <title>Sequencing the genomes of 1000 actinobacteria strains.</title>
        <authorList>
            <person name="Klenk H.-P."/>
        </authorList>
    </citation>
    <scope>NUCLEOTIDE SEQUENCE [LARGE SCALE GENOMIC DNA]</scope>
    <source>
        <strain evidence="4 5">CXB654</strain>
    </source>
</reference>
<keyword evidence="2" id="KW-0456">Lyase</keyword>
<dbReference type="Pfam" id="PF01168">
    <property type="entry name" value="Ala_racemase_N"/>
    <property type="match status" value="1"/>
</dbReference>
<protein>
    <submittedName>
        <fullName evidence="4">D-serine deaminase-like pyridoxal phosphate-dependent protein</fullName>
    </submittedName>
</protein>
<dbReference type="InterPro" id="IPR029066">
    <property type="entry name" value="PLP-binding_barrel"/>
</dbReference>
<sequence>MTEASPPTPPSPIAGAGLPAAALAGLDADPVEARCLPDSPAAPAEVRAAGLRLSDLWLPAVVLRDDALRHNLDRFARWCAERGADLAPHAKTTMSPHLWSAQLDRGAWGLTAATVAQARVLRRFGARRVLIANEVVESGQLAWLAGALADDGFEPLCLVDSSAGVELMEQGLAAAPRALPVLVELGVPGRRTGVRDPDEALALARRVARSPRLTLVGVEGFEGVFPQRRDGDAPARARAWLDGIAGLARRADAEGLFADAAEVIVTAGGSSYPDLAADALAATPELSRPTRRVIRSGCYLTHDDLFMERASPLRSGADDSPLRPALSCYARVLSRPEPGRALLGVGKRDVSFDIDLPVPRAVLRGGLRTPLEGRARVTELNDHHGFLDVGDLSGIAVPEVGDVVELGLSHPCTVFDKWPLIPVLDAQDRVVDAVRTLF</sequence>
<accession>A0A852TTN4</accession>
<comment type="caution">
    <text evidence="4">The sequence shown here is derived from an EMBL/GenBank/DDBJ whole genome shotgun (WGS) entry which is preliminary data.</text>
</comment>
<evidence type="ECO:0000313" key="5">
    <source>
        <dbReference type="Proteomes" id="UP000589036"/>
    </source>
</evidence>
<proteinExistence type="inferred from homology"/>
<dbReference type="PANTHER" id="PTHR28004">
    <property type="entry name" value="ZGC:162816-RELATED"/>
    <property type="match status" value="1"/>
</dbReference>
<dbReference type="Gene3D" id="3.20.20.10">
    <property type="entry name" value="Alanine racemase"/>
    <property type="match status" value="1"/>
</dbReference>
<name>A0A852TTN4_9ACTN</name>
<keyword evidence="5" id="KW-1185">Reference proteome</keyword>